<feature type="compositionally biased region" description="Basic and acidic residues" evidence="1">
    <location>
        <begin position="372"/>
        <end position="383"/>
    </location>
</feature>
<evidence type="ECO:0000313" key="3">
    <source>
        <dbReference type="Proteomes" id="UP001363622"/>
    </source>
</evidence>
<feature type="compositionally biased region" description="Low complexity" evidence="1">
    <location>
        <begin position="299"/>
        <end position="320"/>
    </location>
</feature>
<comment type="caution">
    <text evidence="2">The sequence shown here is derived from an EMBL/GenBank/DDBJ whole genome shotgun (WGS) entry which is preliminary data.</text>
</comment>
<feature type="compositionally biased region" description="Polar residues" evidence="1">
    <location>
        <begin position="228"/>
        <end position="240"/>
    </location>
</feature>
<protein>
    <submittedName>
        <fullName evidence="2">Uncharacterized protein</fullName>
    </submittedName>
</protein>
<feature type="region of interest" description="Disordered" evidence="1">
    <location>
        <begin position="198"/>
        <end position="240"/>
    </location>
</feature>
<evidence type="ECO:0000256" key="1">
    <source>
        <dbReference type="SAM" id="MobiDB-lite"/>
    </source>
</evidence>
<dbReference type="Proteomes" id="UP001363622">
    <property type="component" value="Unassembled WGS sequence"/>
</dbReference>
<sequence>MEYYDDLEHDIEENAPLYYDAFYDEVRAKAQKVRTSFRRHWDAIRGKLRQIRIQNLTRSPTVALVIQALSEYRRMREMYALAEVQFVEAQYALFIVSGLGDLPNSPVELQYEKNIAIRERYKKGQWAAQVCDRLAARSNAHADQLMAIEFAAEPPSPRPYFLTDLPAFQQYRHAFRATASSSGPPSSMREGEYQFQPADLLGPWKSPSPDTEAFSATPSMRGAEHSSPAASQGTRQTTPAIRQQVTVQTLCDMYAKAQDDEIKPVARSQSKQPKRPLQPPQHEELGEFEAFEQLEQPIKSKPPTAQKQPKQPENCKQPEQPKLPKQPKEPDEPGEVVQQAQSNQSKLSTQPDQLKSPKESPKRSPKQSPKRKLPESDESRESAQPEQPENPEYPGEPEQQEQPKPPKRAKISEEPEESVELVQPEQPVQPVDSPRPIRSKRSKTPTKPQVDQVQNNLYF</sequence>
<evidence type="ECO:0000313" key="2">
    <source>
        <dbReference type="EMBL" id="KAK7523755.1"/>
    </source>
</evidence>
<dbReference type="EMBL" id="JBBPHU010000001">
    <property type="protein sequence ID" value="KAK7523755.1"/>
    <property type="molecule type" value="Genomic_DNA"/>
</dbReference>
<organism evidence="2 3">
    <name type="scientific">Phyllosticta citriasiana</name>
    <dbReference type="NCBI Taxonomy" id="595635"/>
    <lineage>
        <taxon>Eukaryota</taxon>
        <taxon>Fungi</taxon>
        <taxon>Dikarya</taxon>
        <taxon>Ascomycota</taxon>
        <taxon>Pezizomycotina</taxon>
        <taxon>Dothideomycetes</taxon>
        <taxon>Dothideomycetes incertae sedis</taxon>
        <taxon>Botryosphaeriales</taxon>
        <taxon>Phyllostictaceae</taxon>
        <taxon>Phyllosticta</taxon>
    </lineage>
</organism>
<reference evidence="2 3" key="1">
    <citation type="submission" date="2024-04" db="EMBL/GenBank/DDBJ databases">
        <title>Phyllosticta paracitricarpa is synonymous to the EU quarantine fungus P. citricarpa based on phylogenomic analyses.</title>
        <authorList>
            <consortium name="Lawrence Berkeley National Laboratory"/>
            <person name="Van Ingen-Buijs V.A."/>
            <person name="Van Westerhoven A.C."/>
            <person name="Haridas S."/>
            <person name="Skiadas P."/>
            <person name="Martin F."/>
            <person name="Groenewald J.Z."/>
            <person name="Crous P.W."/>
            <person name="Seidl M.F."/>
        </authorList>
    </citation>
    <scope>NUCLEOTIDE SEQUENCE [LARGE SCALE GENOMIC DNA]</scope>
    <source>
        <strain evidence="2 3">CBS 123371</strain>
    </source>
</reference>
<feature type="compositionally biased region" description="Low complexity" evidence="1">
    <location>
        <begin position="384"/>
        <end position="402"/>
    </location>
</feature>
<gene>
    <name evidence="2" type="ORF">IWZ03DRAFT_428410</name>
</gene>
<feature type="compositionally biased region" description="Polar residues" evidence="1">
    <location>
        <begin position="338"/>
        <end position="353"/>
    </location>
</feature>
<name>A0ABR1KZI7_9PEZI</name>
<accession>A0ABR1KZI7</accession>
<feature type="region of interest" description="Disordered" evidence="1">
    <location>
        <begin position="261"/>
        <end position="459"/>
    </location>
</feature>
<feature type="compositionally biased region" description="Polar residues" evidence="1">
    <location>
        <begin position="445"/>
        <end position="459"/>
    </location>
</feature>
<proteinExistence type="predicted"/>
<keyword evidence="3" id="KW-1185">Reference proteome</keyword>